<evidence type="ECO:0000313" key="2">
    <source>
        <dbReference type="EMBL" id="RAI00588.1"/>
    </source>
</evidence>
<evidence type="ECO:0000259" key="1">
    <source>
        <dbReference type="SMART" id="SM00905"/>
    </source>
</evidence>
<feature type="domain" description="Dihydroneopterin aldolase/epimerase" evidence="1">
    <location>
        <begin position="20"/>
        <end position="127"/>
    </location>
</feature>
<dbReference type="Pfam" id="PF02152">
    <property type="entry name" value="FolB"/>
    <property type="match status" value="1"/>
</dbReference>
<dbReference type="Gene3D" id="3.30.1130.10">
    <property type="match status" value="1"/>
</dbReference>
<sequence>MTVRAATGAPATRAVGGDKVFVDALVRQLAVGILPSEQGVTQRVRFSVSLTLAEGLAPAGDEPAVSYVDIVEVIDDVTAGHTALLEQMGEAIAARLLANPGVTLADITIEKLDRLDGAGVFGVHMVRERAA</sequence>
<keyword evidence="3" id="KW-1185">Reference proteome</keyword>
<dbReference type="AlphaFoldDB" id="A0A8B2NXT6"/>
<comment type="caution">
    <text evidence="2">The sequence shown here is derived from an EMBL/GenBank/DDBJ whole genome shotgun (WGS) entry which is preliminary data.</text>
</comment>
<name>A0A8B2NXT6_9HYPH</name>
<dbReference type="SMART" id="SM00905">
    <property type="entry name" value="FolB"/>
    <property type="match status" value="1"/>
</dbReference>
<protein>
    <recommendedName>
        <fullName evidence="1">Dihydroneopterin aldolase/epimerase domain-containing protein</fullName>
    </recommendedName>
</protein>
<dbReference type="OrthoDB" id="7678026at2"/>
<dbReference type="RefSeq" id="WP_111346669.1">
    <property type="nucleotide sequence ID" value="NZ_JAIWKD010000008.1"/>
</dbReference>
<evidence type="ECO:0000313" key="3">
    <source>
        <dbReference type="Proteomes" id="UP000249590"/>
    </source>
</evidence>
<dbReference type="EMBL" id="QHHQ01000003">
    <property type="protein sequence ID" value="RAI00588.1"/>
    <property type="molecule type" value="Genomic_DNA"/>
</dbReference>
<dbReference type="SUPFAM" id="SSF55620">
    <property type="entry name" value="Tetrahydrobiopterin biosynthesis enzymes-like"/>
    <property type="match status" value="1"/>
</dbReference>
<dbReference type="InterPro" id="IPR043133">
    <property type="entry name" value="GTP-CH-I_C/QueF"/>
</dbReference>
<dbReference type="InterPro" id="IPR006157">
    <property type="entry name" value="FolB_dom"/>
</dbReference>
<organism evidence="2 3">
    <name type="scientific">Acuticoccus sediminis</name>
    <dbReference type="NCBI Taxonomy" id="2184697"/>
    <lineage>
        <taxon>Bacteria</taxon>
        <taxon>Pseudomonadati</taxon>
        <taxon>Pseudomonadota</taxon>
        <taxon>Alphaproteobacteria</taxon>
        <taxon>Hyphomicrobiales</taxon>
        <taxon>Amorphaceae</taxon>
        <taxon>Acuticoccus</taxon>
    </lineage>
</organism>
<accession>A0A8B2NXT6</accession>
<dbReference type="GO" id="GO:0004150">
    <property type="term" value="F:dihydroneopterin aldolase activity"/>
    <property type="evidence" value="ECO:0007669"/>
    <property type="project" value="InterPro"/>
</dbReference>
<dbReference type="Proteomes" id="UP000249590">
    <property type="component" value="Unassembled WGS sequence"/>
</dbReference>
<dbReference type="GO" id="GO:0006760">
    <property type="term" value="P:folic acid-containing compound metabolic process"/>
    <property type="evidence" value="ECO:0007669"/>
    <property type="project" value="InterPro"/>
</dbReference>
<gene>
    <name evidence="2" type="ORF">DLJ53_15110</name>
</gene>
<reference evidence="2 3" key="1">
    <citation type="submission" date="2018-05" db="EMBL/GenBank/DDBJ databases">
        <title>Acuticoccus sediminis sp. nov., isolated from deep-sea sediment of Indian Ocean.</title>
        <authorList>
            <person name="Liu X."/>
            <person name="Lai Q."/>
            <person name="Du Y."/>
            <person name="Sun F."/>
            <person name="Zhang X."/>
            <person name="Wang S."/>
            <person name="Shao Z."/>
        </authorList>
    </citation>
    <scope>NUCLEOTIDE SEQUENCE [LARGE SCALE GENOMIC DNA]</scope>
    <source>
        <strain evidence="2 3">PTG4-2</strain>
    </source>
</reference>
<proteinExistence type="predicted"/>